<dbReference type="PANTHER" id="PTHR14305">
    <property type="entry name" value="E3 UBIQUITIN-PROTEIN LIGASE CCNB1IP1"/>
    <property type="match status" value="1"/>
</dbReference>
<accession>A0A9P8FLW4</accession>
<evidence type="ECO:0000313" key="8">
    <source>
        <dbReference type="EMBL" id="KAG9977167.1"/>
    </source>
</evidence>
<dbReference type="Pfam" id="PF00097">
    <property type="entry name" value="zf-C3HC4"/>
    <property type="match status" value="1"/>
</dbReference>
<evidence type="ECO:0000259" key="7">
    <source>
        <dbReference type="PROSITE" id="PS50089"/>
    </source>
</evidence>
<keyword evidence="2 4" id="KW-0863">Zinc-finger</keyword>
<evidence type="ECO:0000256" key="3">
    <source>
        <dbReference type="ARBA" id="ARBA00022833"/>
    </source>
</evidence>
<dbReference type="GO" id="GO:0008270">
    <property type="term" value="F:zinc ion binding"/>
    <property type="evidence" value="ECO:0007669"/>
    <property type="project" value="UniProtKB-KW"/>
</dbReference>
<gene>
    <name evidence="8" type="ORF">KCU98_g10238</name>
</gene>
<dbReference type="EMBL" id="JAHFXS010001497">
    <property type="protein sequence ID" value="KAG9977167.1"/>
    <property type="molecule type" value="Genomic_DNA"/>
</dbReference>
<reference evidence="8" key="2">
    <citation type="submission" date="2021-08" db="EMBL/GenBank/DDBJ databases">
        <authorList>
            <person name="Gostincar C."/>
            <person name="Sun X."/>
            <person name="Song Z."/>
            <person name="Gunde-Cimerman N."/>
        </authorList>
    </citation>
    <scope>NUCLEOTIDE SEQUENCE</scope>
    <source>
        <strain evidence="8">EXF-9298</strain>
    </source>
</reference>
<evidence type="ECO:0000256" key="5">
    <source>
        <dbReference type="SAM" id="Coils"/>
    </source>
</evidence>
<dbReference type="AlphaFoldDB" id="A0A9P8FLW4"/>
<name>A0A9P8FLW4_AURME</name>
<evidence type="ECO:0000256" key="6">
    <source>
        <dbReference type="SAM" id="MobiDB-lite"/>
    </source>
</evidence>
<feature type="domain" description="RING-type" evidence="7">
    <location>
        <begin position="12"/>
        <end position="53"/>
    </location>
</feature>
<dbReference type="InterPro" id="IPR018957">
    <property type="entry name" value="Znf_C3HC4_RING-type"/>
</dbReference>
<keyword evidence="5" id="KW-0175">Coiled coil</keyword>
<protein>
    <recommendedName>
        <fullName evidence="7">RING-type domain-containing protein</fullName>
    </recommendedName>
</protein>
<dbReference type="Proteomes" id="UP000729357">
    <property type="component" value="Unassembled WGS sequence"/>
</dbReference>
<sequence>MDLPLRCNSLKCRARLTDRAVVTTCSHIFCHPCSISLGLSSSSNGVRVCPACDAQLANPDDAVATQLNPTEDYKTSVLSGLNPTIIMECCSRGIAFYQYQVTQEIMYHEYMAKNLADRYANLNSQMDNVIKDANSEISGLRDRLERMHLEKKALEQKNQELVNAFSEKSKAHQRLTKLYQRAKGTQDAEQIRHAAADDVDHFQCLEEEVVKICHKCTVIAEWAVMAGTEIRCGRVRTLVEDWACVSQNTGSPSLSSSMANYGRGPPVSSQRQVTPNRQPLGEMHRNVTSSQEFGGYGSASGGGIKVGGNMEQQRPQIINRNLSRVIHR</sequence>
<dbReference type="InterPro" id="IPR042448">
    <property type="entry name" value="CCNB1IP1"/>
</dbReference>
<feature type="non-terminal residue" evidence="8">
    <location>
        <position position="1"/>
    </location>
</feature>
<proteinExistence type="predicted"/>
<evidence type="ECO:0000256" key="2">
    <source>
        <dbReference type="ARBA" id="ARBA00022771"/>
    </source>
</evidence>
<dbReference type="InterPro" id="IPR013083">
    <property type="entry name" value="Znf_RING/FYVE/PHD"/>
</dbReference>
<keyword evidence="3" id="KW-0862">Zinc</keyword>
<evidence type="ECO:0000256" key="1">
    <source>
        <dbReference type="ARBA" id="ARBA00022723"/>
    </source>
</evidence>
<keyword evidence="1" id="KW-0479">Metal-binding</keyword>
<feature type="coiled-coil region" evidence="5">
    <location>
        <begin position="112"/>
        <end position="171"/>
    </location>
</feature>
<organism evidence="8 9">
    <name type="scientific">Aureobasidium melanogenum</name>
    <name type="common">Aureobasidium pullulans var. melanogenum</name>
    <dbReference type="NCBI Taxonomy" id="46634"/>
    <lineage>
        <taxon>Eukaryota</taxon>
        <taxon>Fungi</taxon>
        <taxon>Dikarya</taxon>
        <taxon>Ascomycota</taxon>
        <taxon>Pezizomycotina</taxon>
        <taxon>Dothideomycetes</taxon>
        <taxon>Dothideomycetidae</taxon>
        <taxon>Dothideales</taxon>
        <taxon>Saccotheciaceae</taxon>
        <taxon>Aureobasidium</taxon>
    </lineage>
</organism>
<dbReference type="GO" id="GO:0061630">
    <property type="term" value="F:ubiquitin protein ligase activity"/>
    <property type="evidence" value="ECO:0007669"/>
    <property type="project" value="InterPro"/>
</dbReference>
<dbReference type="InterPro" id="IPR001841">
    <property type="entry name" value="Znf_RING"/>
</dbReference>
<keyword evidence="9" id="KW-1185">Reference proteome</keyword>
<dbReference type="PANTHER" id="PTHR14305:SF0">
    <property type="entry name" value="E3 UBIQUITIN-PROTEIN LIGASE CCNB1IP1"/>
    <property type="match status" value="1"/>
</dbReference>
<feature type="region of interest" description="Disordered" evidence="6">
    <location>
        <begin position="253"/>
        <end position="277"/>
    </location>
</feature>
<comment type="caution">
    <text evidence="8">The sequence shown here is derived from an EMBL/GenBank/DDBJ whole genome shotgun (WGS) entry which is preliminary data.</text>
</comment>
<feature type="compositionally biased region" description="Polar residues" evidence="6">
    <location>
        <begin position="267"/>
        <end position="277"/>
    </location>
</feature>
<dbReference type="PROSITE" id="PS50089">
    <property type="entry name" value="ZF_RING_2"/>
    <property type="match status" value="1"/>
</dbReference>
<reference evidence="8" key="1">
    <citation type="journal article" date="2021" name="J Fungi (Basel)">
        <title>Virulence traits and population genomics of the black yeast Aureobasidium melanogenum.</title>
        <authorList>
            <person name="Cernosa A."/>
            <person name="Sun X."/>
            <person name="Gostincar C."/>
            <person name="Fang C."/>
            <person name="Gunde-Cimerman N."/>
            <person name="Song Z."/>
        </authorList>
    </citation>
    <scope>NUCLEOTIDE SEQUENCE</scope>
    <source>
        <strain evidence="8">EXF-9298</strain>
    </source>
</reference>
<dbReference type="Gene3D" id="3.30.40.10">
    <property type="entry name" value="Zinc/RING finger domain, C3HC4 (zinc finger)"/>
    <property type="match status" value="1"/>
</dbReference>
<dbReference type="GO" id="GO:0000795">
    <property type="term" value="C:synaptonemal complex"/>
    <property type="evidence" value="ECO:0007669"/>
    <property type="project" value="InterPro"/>
</dbReference>
<dbReference type="SUPFAM" id="SSF57850">
    <property type="entry name" value="RING/U-box"/>
    <property type="match status" value="1"/>
</dbReference>
<evidence type="ECO:0000313" key="9">
    <source>
        <dbReference type="Proteomes" id="UP000729357"/>
    </source>
</evidence>
<dbReference type="GO" id="GO:0007131">
    <property type="term" value="P:reciprocal meiotic recombination"/>
    <property type="evidence" value="ECO:0007669"/>
    <property type="project" value="InterPro"/>
</dbReference>
<evidence type="ECO:0000256" key="4">
    <source>
        <dbReference type="PROSITE-ProRule" id="PRU00175"/>
    </source>
</evidence>